<feature type="transmembrane region" description="Helical" evidence="2">
    <location>
        <begin position="6"/>
        <end position="26"/>
    </location>
</feature>
<reference evidence="3 4" key="3">
    <citation type="journal article" date="2013" name="Rice">
        <title>Improvement of the Oryza sativa Nipponbare reference genome using next generation sequence and optical map data.</title>
        <authorList>
            <person name="Kawahara Y."/>
            <person name="de la Bastide M."/>
            <person name="Hamilton J.P."/>
            <person name="Kanamori H."/>
            <person name="McCombie W.R."/>
            <person name="Ouyang S."/>
            <person name="Schwartz D.C."/>
            <person name="Tanaka T."/>
            <person name="Wu J."/>
            <person name="Zhou S."/>
            <person name="Childs K.L."/>
            <person name="Davidson R.M."/>
            <person name="Lin H."/>
            <person name="Quesada-Ocampo L."/>
            <person name="Vaillancourt B."/>
            <person name="Sakai H."/>
            <person name="Lee S.S."/>
            <person name="Kim J."/>
            <person name="Numa H."/>
            <person name="Itoh T."/>
            <person name="Buell C.R."/>
            <person name="Matsumoto T."/>
        </authorList>
    </citation>
    <scope>NUCLEOTIDE SEQUENCE [LARGE SCALE GENOMIC DNA]</scope>
    <source>
        <strain evidence="4">cv. Nipponbare</strain>
    </source>
</reference>
<protein>
    <submittedName>
        <fullName evidence="3">Os05g0452151 protein</fullName>
    </submittedName>
</protein>
<feature type="compositionally biased region" description="Basic and acidic residues" evidence="1">
    <location>
        <begin position="98"/>
        <end position="118"/>
    </location>
</feature>
<reference evidence="3 4" key="2">
    <citation type="journal article" date="2013" name="Plant Cell Physiol.">
        <title>Rice Annotation Project Database (RAP-DB): an integrative and interactive database for rice genomics.</title>
        <authorList>
            <person name="Sakai H."/>
            <person name="Lee S.S."/>
            <person name="Tanaka T."/>
            <person name="Numa H."/>
            <person name="Kim J."/>
            <person name="Kawahara Y."/>
            <person name="Wakimoto H."/>
            <person name="Yang C.C."/>
            <person name="Iwamoto M."/>
            <person name="Abe T."/>
            <person name="Yamada Y."/>
            <person name="Muto A."/>
            <person name="Inokuchi H."/>
            <person name="Ikemura T."/>
            <person name="Matsumoto T."/>
            <person name="Sasaki T."/>
            <person name="Itoh T."/>
        </authorList>
    </citation>
    <scope>NUCLEOTIDE SEQUENCE [LARGE SCALE GENOMIC DNA]</scope>
    <source>
        <strain evidence="4">cv. Nipponbare</strain>
    </source>
</reference>
<keyword evidence="2" id="KW-0812">Transmembrane</keyword>
<name>A0A0N7KKW2_ORYSJ</name>
<sequence length="199" mass="21001">MEITALVLWAFNALAITLTVWLHPYLRYRRVGRAARESRQVLLRPPHHVGVGHLHLLDEPPAVVAAAAANGARACATATAAASASPVRSQEPDDRDEAEQAQHDAPHPRLPARPDDPRALPPRQQQRRPPAAAAGRDGPDDGVPVAALVVVREGGVGRDAAAGRAVVGRGAVRVVDALDVVEAPPVRDGRVDGAGGRRR</sequence>
<dbReference type="PaxDb" id="39947-A0A0N7KKW2"/>
<accession>A0A0N7KKW2</accession>
<reference evidence="4" key="1">
    <citation type="journal article" date="2005" name="Nature">
        <title>The map-based sequence of the rice genome.</title>
        <authorList>
            <consortium name="International rice genome sequencing project (IRGSP)"/>
            <person name="Matsumoto T."/>
            <person name="Wu J."/>
            <person name="Kanamori H."/>
            <person name="Katayose Y."/>
            <person name="Fujisawa M."/>
            <person name="Namiki N."/>
            <person name="Mizuno H."/>
            <person name="Yamamoto K."/>
            <person name="Antonio B.A."/>
            <person name="Baba T."/>
            <person name="Sakata K."/>
            <person name="Nagamura Y."/>
            <person name="Aoki H."/>
            <person name="Arikawa K."/>
            <person name="Arita K."/>
            <person name="Bito T."/>
            <person name="Chiden Y."/>
            <person name="Fujitsuka N."/>
            <person name="Fukunaka R."/>
            <person name="Hamada M."/>
            <person name="Harada C."/>
            <person name="Hayashi A."/>
            <person name="Hijishita S."/>
            <person name="Honda M."/>
            <person name="Hosokawa S."/>
            <person name="Ichikawa Y."/>
            <person name="Idonuma A."/>
            <person name="Iijima M."/>
            <person name="Ikeda M."/>
            <person name="Ikeno M."/>
            <person name="Ito K."/>
            <person name="Ito S."/>
            <person name="Ito T."/>
            <person name="Ito Y."/>
            <person name="Ito Y."/>
            <person name="Iwabuchi A."/>
            <person name="Kamiya K."/>
            <person name="Karasawa W."/>
            <person name="Kurita K."/>
            <person name="Katagiri S."/>
            <person name="Kikuta A."/>
            <person name="Kobayashi H."/>
            <person name="Kobayashi N."/>
            <person name="Machita K."/>
            <person name="Maehara T."/>
            <person name="Masukawa M."/>
            <person name="Mizubayashi T."/>
            <person name="Mukai Y."/>
            <person name="Nagasaki H."/>
            <person name="Nagata Y."/>
            <person name="Naito S."/>
            <person name="Nakashima M."/>
            <person name="Nakama Y."/>
            <person name="Nakamichi Y."/>
            <person name="Nakamura M."/>
            <person name="Meguro A."/>
            <person name="Negishi M."/>
            <person name="Ohta I."/>
            <person name="Ohta T."/>
            <person name="Okamoto M."/>
            <person name="Ono N."/>
            <person name="Saji S."/>
            <person name="Sakaguchi M."/>
            <person name="Sakai K."/>
            <person name="Shibata M."/>
            <person name="Shimokawa T."/>
            <person name="Song J."/>
            <person name="Takazaki Y."/>
            <person name="Terasawa K."/>
            <person name="Tsugane M."/>
            <person name="Tsuji K."/>
            <person name="Ueda S."/>
            <person name="Waki K."/>
            <person name="Yamagata H."/>
            <person name="Yamamoto M."/>
            <person name="Yamamoto S."/>
            <person name="Yamane H."/>
            <person name="Yoshiki S."/>
            <person name="Yoshihara R."/>
            <person name="Yukawa K."/>
            <person name="Zhong H."/>
            <person name="Yano M."/>
            <person name="Yuan Q."/>
            <person name="Ouyang S."/>
            <person name="Liu J."/>
            <person name="Jones K.M."/>
            <person name="Gansberger K."/>
            <person name="Moffat K."/>
            <person name="Hill J."/>
            <person name="Bera J."/>
            <person name="Fadrosh D."/>
            <person name="Jin S."/>
            <person name="Johri S."/>
            <person name="Kim M."/>
            <person name="Overton L."/>
            <person name="Reardon M."/>
            <person name="Tsitrin T."/>
            <person name="Vuong H."/>
            <person name="Weaver B."/>
            <person name="Ciecko A."/>
            <person name="Tallon L."/>
            <person name="Jackson J."/>
            <person name="Pai G."/>
            <person name="Aken S.V."/>
            <person name="Utterback T."/>
            <person name="Reidmuller S."/>
            <person name="Feldblyum T."/>
            <person name="Hsiao J."/>
            <person name="Zismann V."/>
            <person name="Iobst S."/>
            <person name="de Vazeille A.R."/>
            <person name="Buell C.R."/>
            <person name="Ying K."/>
            <person name="Li Y."/>
            <person name="Lu T."/>
            <person name="Huang Y."/>
            <person name="Zhao Q."/>
            <person name="Feng Q."/>
            <person name="Zhang L."/>
            <person name="Zhu J."/>
            <person name="Weng Q."/>
            <person name="Mu J."/>
            <person name="Lu Y."/>
            <person name="Fan D."/>
            <person name="Liu Y."/>
            <person name="Guan J."/>
            <person name="Zhang Y."/>
            <person name="Yu S."/>
            <person name="Liu X."/>
            <person name="Zhang Y."/>
            <person name="Hong G."/>
            <person name="Han B."/>
            <person name="Choisne N."/>
            <person name="Demange N."/>
            <person name="Orjeda G."/>
            <person name="Samain S."/>
            <person name="Cattolico L."/>
            <person name="Pelletier E."/>
            <person name="Couloux A."/>
            <person name="Segurens B."/>
            <person name="Wincker P."/>
            <person name="D'Hont A."/>
            <person name="Scarpelli C."/>
            <person name="Weissenbach J."/>
            <person name="Salanoubat M."/>
            <person name="Quetier F."/>
            <person name="Yu Y."/>
            <person name="Kim H.R."/>
            <person name="Rambo T."/>
            <person name="Currie J."/>
            <person name="Collura K."/>
            <person name="Luo M."/>
            <person name="Yang T."/>
            <person name="Ammiraju J.S.S."/>
            <person name="Engler F."/>
            <person name="Soderlund C."/>
            <person name="Wing R.A."/>
            <person name="Palmer L.E."/>
            <person name="de la Bastide M."/>
            <person name="Spiegel L."/>
            <person name="Nascimento L."/>
            <person name="Zutavern T."/>
            <person name="O'Shaughnessy A."/>
            <person name="Dike S."/>
            <person name="Dedhia N."/>
            <person name="Preston R."/>
            <person name="Balija V."/>
            <person name="McCombie W.R."/>
            <person name="Chow T."/>
            <person name="Chen H."/>
            <person name="Chung M."/>
            <person name="Chen C."/>
            <person name="Shaw J."/>
            <person name="Wu H."/>
            <person name="Hsiao K."/>
            <person name="Chao Y."/>
            <person name="Chu M."/>
            <person name="Cheng C."/>
            <person name="Hour A."/>
            <person name="Lee P."/>
            <person name="Lin S."/>
            <person name="Lin Y."/>
            <person name="Liou J."/>
            <person name="Liu S."/>
            <person name="Hsing Y."/>
            <person name="Raghuvanshi S."/>
            <person name="Mohanty A."/>
            <person name="Bharti A.K."/>
            <person name="Gaur A."/>
            <person name="Gupta V."/>
            <person name="Kumar D."/>
            <person name="Ravi V."/>
            <person name="Vij S."/>
            <person name="Kapur A."/>
            <person name="Khurana P."/>
            <person name="Khurana P."/>
            <person name="Khurana J.P."/>
            <person name="Tyagi A.K."/>
            <person name="Gaikwad K."/>
            <person name="Singh A."/>
            <person name="Dalal V."/>
            <person name="Srivastava S."/>
            <person name="Dixit A."/>
            <person name="Pal A.K."/>
            <person name="Ghazi I.A."/>
            <person name="Yadav M."/>
            <person name="Pandit A."/>
            <person name="Bhargava A."/>
            <person name="Sureshbabu K."/>
            <person name="Batra K."/>
            <person name="Sharma T.R."/>
            <person name="Mohapatra T."/>
            <person name="Singh N.K."/>
            <person name="Messing J."/>
            <person name="Nelson A.B."/>
            <person name="Fuks G."/>
            <person name="Kavchok S."/>
            <person name="Keizer G."/>
            <person name="Linton E."/>
            <person name="Llaca V."/>
            <person name="Song R."/>
            <person name="Tanyolac B."/>
            <person name="Young S."/>
            <person name="Ho-Il K."/>
            <person name="Hahn J.H."/>
            <person name="Sangsakoo G."/>
            <person name="Vanavichit A."/>
            <person name="de Mattos Luiz.A.T."/>
            <person name="Zimmer P.D."/>
            <person name="Malone G."/>
            <person name="Dellagostin O."/>
            <person name="de Oliveira A.C."/>
            <person name="Bevan M."/>
            <person name="Bancroft I."/>
            <person name="Minx P."/>
            <person name="Cordum H."/>
            <person name="Wilson R."/>
            <person name="Cheng Z."/>
            <person name="Jin W."/>
            <person name="Jiang J."/>
            <person name="Leong S.A."/>
            <person name="Iwama H."/>
            <person name="Gojobori T."/>
            <person name="Itoh T."/>
            <person name="Niimura Y."/>
            <person name="Fujii Y."/>
            <person name="Habara T."/>
            <person name="Sakai H."/>
            <person name="Sato Y."/>
            <person name="Wilson G."/>
            <person name="Kumar K."/>
            <person name="McCouch S."/>
            <person name="Juretic N."/>
            <person name="Hoen D."/>
            <person name="Wright S."/>
            <person name="Bruskiewich R."/>
            <person name="Bureau T."/>
            <person name="Miyao A."/>
            <person name="Hirochika H."/>
            <person name="Nishikawa T."/>
            <person name="Kadowaki K."/>
            <person name="Sugiura M."/>
            <person name="Burr B."/>
            <person name="Sasaki T."/>
        </authorList>
    </citation>
    <scope>NUCLEOTIDE SEQUENCE [LARGE SCALE GENOMIC DNA]</scope>
    <source>
        <strain evidence="4">cv. Nipponbare</strain>
    </source>
</reference>
<feature type="region of interest" description="Disordered" evidence="1">
    <location>
        <begin position="81"/>
        <end position="142"/>
    </location>
</feature>
<keyword evidence="2" id="KW-1133">Transmembrane helix</keyword>
<evidence type="ECO:0000256" key="2">
    <source>
        <dbReference type="SAM" id="Phobius"/>
    </source>
</evidence>
<keyword evidence="4" id="KW-1185">Reference proteome</keyword>
<dbReference type="Proteomes" id="UP000059680">
    <property type="component" value="Chromosome 5"/>
</dbReference>
<dbReference type="EMBL" id="AP014961">
    <property type="protein sequence ID" value="BAS94329.1"/>
    <property type="molecule type" value="Genomic_DNA"/>
</dbReference>
<organism evidence="3 4">
    <name type="scientific">Oryza sativa subsp. japonica</name>
    <name type="common">Rice</name>
    <dbReference type="NCBI Taxonomy" id="39947"/>
    <lineage>
        <taxon>Eukaryota</taxon>
        <taxon>Viridiplantae</taxon>
        <taxon>Streptophyta</taxon>
        <taxon>Embryophyta</taxon>
        <taxon>Tracheophyta</taxon>
        <taxon>Spermatophyta</taxon>
        <taxon>Magnoliopsida</taxon>
        <taxon>Liliopsida</taxon>
        <taxon>Poales</taxon>
        <taxon>Poaceae</taxon>
        <taxon>BOP clade</taxon>
        <taxon>Oryzoideae</taxon>
        <taxon>Oryzeae</taxon>
        <taxon>Oryzinae</taxon>
        <taxon>Oryza</taxon>
        <taxon>Oryza sativa</taxon>
    </lineage>
</organism>
<dbReference type="InParanoid" id="A0A0N7KKW2"/>
<gene>
    <name evidence="3" type="ordered locus">Os05g0452151</name>
    <name evidence="3" type="ORF">OSNPB_050452151</name>
</gene>
<dbReference type="AlphaFoldDB" id="A0A0N7KKW2"/>
<feature type="compositionally biased region" description="Low complexity" evidence="1">
    <location>
        <begin position="121"/>
        <end position="142"/>
    </location>
</feature>
<proteinExistence type="predicted"/>
<evidence type="ECO:0000256" key="1">
    <source>
        <dbReference type="SAM" id="MobiDB-lite"/>
    </source>
</evidence>
<keyword evidence="2" id="KW-0472">Membrane</keyword>
<dbReference type="Gramene" id="Os05t0452151-00">
    <property type="protein sequence ID" value="Os05t0452151-00"/>
    <property type="gene ID" value="Os05g0452151"/>
</dbReference>
<evidence type="ECO:0000313" key="3">
    <source>
        <dbReference type="EMBL" id="BAS94329.1"/>
    </source>
</evidence>
<evidence type="ECO:0000313" key="4">
    <source>
        <dbReference type="Proteomes" id="UP000059680"/>
    </source>
</evidence>